<dbReference type="GeneID" id="94843296"/>
<dbReference type="PANTHER" id="PTHR12718">
    <property type="entry name" value="CELL CYCLE CONTROL PROTEIN CWF15"/>
    <property type="match status" value="1"/>
</dbReference>
<evidence type="ECO:0000256" key="1">
    <source>
        <dbReference type="ARBA" id="ARBA00006644"/>
    </source>
</evidence>
<evidence type="ECO:0000256" key="5">
    <source>
        <dbReference type="SAM" id="MobiDB-lite"/>
    </source>
</evidence>
<evidence type="ECO:0000256" key="3">
    <source>
        <dbReference type="ARBA" id="ARBA00023187"/>
    </source>
</evidence>
<dbReference type="EMBL" id="MLAK01000945">
    <property type="protein sequence ID" value="OHT00648.1"/>
    <property type="molecule type" value="Genomic_DNA"/>
</dbReference>
<dbReference type="Proteomes" id="UP000179807">
    <property type="component" value="Unassembled WGS sequence"/>
</dbReference>
<dbReference type="InterPro" id="IPR006973">
    <property type="entry name" value="Cwf_Cwc_15"/>
</dbReference>
<comment type="similarity">
    <text evidence="1">Belongs to the CWC15 family.</text>
</comment>
<organism evidence="6 7">
    <name type="scientific">Tritrichomonas foetus</name>
    <dbReference type="NCBI Taxonomy" id="1144522"/>
    <lineage>
        <taxon>Eukaryota</taxon>
        <taxon>Metamonada</taxon>
        <taxon>Parabasalia</taxon>
        <taxon>Tritrichomonadida</taxon>
        <taxon>Tritrichomonadidae</taxon>
        <taxon>Tritrichomonas</taxon>
    </lineage>
</organism>
<evidence type="ECO:0000256" key="4">
    <source>
        <dbReference type="SAM" id="Coils"/>
    </source>
</evidence>
<dbReference type="Pfam" id="PF04889">
    <property type="entry name" value="Cwf_Cwc_15"/>
    <property type="match status" value="1"/>
</dbReference>
<protein>
    <submittedName>
        <fullName evidence="6">Pre-mRNA-splicing factor CWC15</fullName>
    </submittedName>
</protein>
<evidence type="ECO:0000313" key="6">
    <source>
        <dbReference type="EMBL" id="OHT00648.1"/>
    </source>
</evidence>
<reference evidence="6" key="1">
    <citation type="submission" date="2016-10" db="EMBL/GenBank/DDBJ databases">
        <authorList>
            <person name="Benchimol M."/>
            <person name="Almeida L.G."/>
            <person name="Vasconcelos A.T."/>
            <person name="Perreira-Neves A."/>
            <person name="Rosa I.A."/>
            <person name="Tasca T."/>
            <person name="Bogo M.R."/>
            <person name="de Souza W."/>
        </authorList>
    </citation>
    <scope>NUCLEOTIDE SEQUENCE [LARGE SCALE GENOMIC DNA]</scope>
    <source>
        <strain evidence="6">K</strain>
    </source>
</reference>
<evidence type="ECO:0000313" key="7">
    <source>
        <dbReference type="Proteomes" id="UP000179807"/>
    </source>
</evidence>
<dbReference type="GO" id="GO:0045292">
    <property type="term" value="P:mRNA cis splicing, via spliceosome"/>
    <property type="evidence" value="ECO:0007669"/>
    <property type="project" value="TreeGrafter"/>
</dbReference>
<dbReference type="PANTHER" id="PTHR12718:SF2">
    <property type="entry name" value="SPLICEOSOME-ASSOCIATED PROTEIN CWC15 HOMOLOG"/>
    <property type="match status" value="1"/>
</dbReference>
<feature type="region of interest" description="Disordered" evidence="5">
    <location>
        <begin position="1"/>
        <end position="50"/>
    </location>
</feature>
<dbReference type="GO" id="GO:0003723">
    <property type="term" value="F:RNA binding"/>
    <property type="evidence" value="ECO:0007669"/>
    <property type="project" value="TreeGrafter"/>
</dbReference>
<proteinExistence type="inferred from homology"/>
<dbReference type="AlphaFoldDB" id="A0A1J4JQF7"/>
<dbReference type="RefSeq" id="XP_068353784.1">
    <property type="nucleotide sequence ID" value="XM_068508592.1"/>
</dbReference>
<feature type="coiled-coil region" evidence="4">
    <location>
        <begin position="51"/>
        <end position="86"/>
    </location>
</feature>
<sequence length="141" mass="16733">MQKLDGPKINFDDDNNADGKYSNIHDFDDDDEDDSDSSSIDTDTGDEDDEQAALLNELERMKREKAEEEERKIREAQDQIRNQFTANPLLDPDYSTKRQWTEEAIFHNQALITHQKKADRYVNDPIRSEYHQKFMQKYLRM</sequence>
<feature type="compositionally biased region" description="Acidic residues" evidence="5">
    <location>
        <begin position="27"/>
        <end position="36"/>
    </location>
</feature>
<evidence type="ECO:0000256" key="2">
    <source>
        <dbReference type="ARBA" id="ARBA00022664"/>
    </source>
</evidence>
<name>A0A1J4JQF7_9EUKA</name>
<keyword evidence="7" id="KW-1185">Reference proteome</keyword>
<gene>
    <name evidence="6" type="ORF">TRFO_32610</name>
</gene>
<keyword evidence="4" id="KW-0175">Coiled coil</keyword>
<dbReference type="VEuPathDB" id="TrichDB:TRFO_32610"/>
<keyword evidence="3" id="KW-0508">mRNA splicing</keyword>
<dbReference type="OrthoDB" id="30179at2759"/>
<dbReference type="GO" id="GO:0071013">
    <property type="term" value="C:catalytic step 2 spliceosome"/>
    <property type="evidence" value="ECO:0007669"/>
    <property type="project" value="TreeGrafter"/>
</dbReference>
<comment type="caution">
    <text evidence="6">The sequence shown here is derived from an EMBL/GenBank/DDBJ whole genome shotgun (WGS) entry which is preliminary data.</text>
</comment>
<keyword evidence="2" id="KW-0507">mRNA processing</keyword>
<accession>A0A1J4JQF7</accession>